<protein>
    <submittedName>
        <fullName evidence="3">Spy/CpxP family protein refolding chaperone</fullName>
    </submittedName>
</protein>
<dbReference type="EMBL" id="CP080590">
    <property type="protein sequence ID" value="QYO75757.1"/>
    <property type="molecule type" value="Genomic_DNA"/>
</dbReference>
<dbReference type="Proteomes" id="UP000825799">
    <property type="component" value="Chromosome"/>
</dbReference>
<evidence type="ECO:0000313" key="4">
    <source>
        <dbReference type="Proteomes" id="UP000825799"/>
    </source>
</evidence>
<evidence type="ECO:0000256" key="2">
    <source>
        <dbReference type="SAM" id="SignalP"/>
    </source>
</evidence>
<gene>
    <name evidence="3" type="ORF">K1X15_14105</name>
</gene>
<name>A0ABX8WG99_9HYPH</name>
<sequence length="210" mass="21592">MKTISTTAIVALMTASIGLGAVAPAMAQNATPATPAAQSQSDASAPGAEHGFRKGPGMRQGGGMMGGGLFSIEHGAEAIEIAIVRLSHAIDLTDEQTVLLEALKTDALAAASAFDAATEGLRPTPPAQGDTAAVPDISERFDNRIAIETARLAALEAVQPAFTAFFDSLTDEQKAALIPERGERMGQMGMQQGGPGQRDGSHRPMGQGNR</sequence>
<reference evidence="3 4" key="1">
    <citation type="submission" date="2021-08" db="EMBL/GenBank/DDBJ databases">
        <title>Devosia salina sp. nov., isolated from the South China Sea sediment.</title>
        <authorList>
            <person name="Zhou Z."/>
        </authorList>
    </citation>
    <scope>NUCLEOTIDE SEQUENCE [LARGE SCALE GENOMIC DNA]</scope>
    <source>
        <strain evidence="3 4">SCS-3</strain>
    </source>
</reference>
<feature type="region of interest" description="Disordered" evidence="1">
    <location>
        <begin position="32"/>
        <end position="60"/>
    </location>
</feature>
<feature type="region of interest" description="Disordered" evidence="1">
    <location>
        <begin position="186"/>
        <end position="210"/>
    </location>
</feature>
<feature type="chain" id="PRO_5047192266" evidence="2">
    <location>
        <begin position="28"/>
        <end position="210"/>
    </location>
</feature>
<evidence type="ECO:0000256" key="1">
    <source>
        <dbReference type="SAM" id="MobiDB-lite"/>
    </source>
</evidence>
<organism evidence="3 4">
    <name type="scientific">Devosia salina</name>
    <dbReference type="NCBI Taxonomy" id="2860336"/>
    <lineage>
        <taxon>Bacteria</taxon>
        <taxon>Pseudomonadati</taxon>
        <taxon>Pseudomonadota</taxon>
        <taxon>Alphaproteobacteria</taxon>
        <taxon>Hyphomicrobiales</taxon>
        <taxon>Devosiaceae</taxon>
        <taxon>Devosia</taxon>
    </lineage>
</organism>
<feature type="signal peptide" evidence="2">
    <location>
        <begin position="1"/>
        <end position="27"/>
    </location>
</feature>
<accession>A0ABX8WG99</accession>
<dbReference type="InterPro" id="IPR012899">
    <property type="entry name" value="LTXXQ"/>
</dbReference>
<proteinExistence type="predicted"/>
<dbReference type="Pfam" id="PF07813">
    <property type="entry name" value="LTXXQ"/>
    <property type="match status" value="1"/>
</dbReference>
<dbReference type="RefSeq" id="WP_220304252.1">
    <property type="nucleotide sequence ID" value="NZ_CP080590.1"/>
</dbReference>
<evidence type="ECO:0000313" key="3">
    <source>
        <dbReference type="EMBL" id="QYO75757.1"/>
    </source>
</evidence>
<keyword evidence="2" id="KW-0732">Signal</keyword>
<feature type="compositionally biased region" description="Low complexity" evidence="1">
    <location>
        <begin position="32"/>
        <end position="48"/>
    </location>
</feature>
<keyword evidence="4" id="KW-1185">Reference proteome</keyword>